<dbReference type="GO" id="GO:0005829">
    <property type="term" value="C:cytosol"/>
    <property type="evidence" value="ECO:0007669"/>
    <property type="project" value="UniProtKB-ARBA"/>
</dbReference>
<evidence type="ECO:0000256" key="4">
    <source>
        <dbReference type="ARBA" id="ARBA00022481"/>
    </source>
</evidence>
<name>A0A1V6M098_9BACT</name>
<keyword evidence="6 7" id="KW-0648">Protein biosynthesis</keyword>
<dbReference type="FunFam" id="3.30.70.1660:FF:000004">
    <property type="entry name" value="Peptide chain release factor 1"/>
    <property type="match status" value="1"/>
</dbReference>
<dbReference type="InterPro" id="IPR050057">
    <property type="entry name" value="Prokaryotic/Mito_RF"/>
</dbReference>
<dbReference type="InterPro" id="IPR004373">
    <property type="entry name" value="RF-1"/>
</dbReference>
<dbReference type="GO" id="GO:0016149">
    <property type="term" value="F:translation release factor activity, codon specific"/>
    <property type="evidence" value="ECO:0007669"/>
    <property type="project" value="UniProtKB-UniRule"/>
</dbReference>
<dbReference type="Pfam" id="PF00472">
    <property type="entry name" value="RF-1"/>
    <property type="match status" value="1"/>
</dbReference>
<dbReference type="Proteomes" id="UP000242219">
    <property type="component" value="Unassembled WGS sequence"/>
</dbReference>
<keyword evidence="4 7" id="KW-0488">Methylation</keyword>
<dbReference type="AlphaFoldDB" id="A0A1V6M098"/>
<proteinExistence type="inferred from homology"/>
<dbReference type="InterPro" id="IPR005139">
    <property type="entry name" value="PCRF"/>
</dbReference>
<dbReference type="FunFam" id="3.30.70.1660:FF:000002">
    <property type="entry name" value="Peptide chain release factor 1"/>
    <property type="match status" value="1"/>
</dbReference>
<evidence type="ECO:0000256" key="1">
    <source>
        <dbReference type="ARBA" id="ARBA00002986"/>
    </source>
</evidence>
<feature type="modified residue" description="N5-methylglutamine" evidence="7">
    <location>
        <position position="238"/>
    </location>
</feature>
<keyword evidence="11" id="KW-1185">Reference proteome</keyword>
<comment type="similarity">
    <text evidence="3 7">Belongs to the prokaryotic/mitochondrial release factor family.</text>
</comment>
<dbReference type="Gene3D" id="3.30.160.20">
    <property type="match status" value="1"/>
</dbReference>
<comment type="PTM">
    <text evidence="7">Methylated by PrmC. Methylation increases the termination efficiency of RF1.</text>
</comment>
<dbReference type="InterPro" id="IPR045853">
    <property type="entry name" value="Pep_chain_release_fac_I_sf"/>
</dbReference>
<evidence type="ECO:0000256" key="7">
    <source>
        <dbReference type="HAMAP-Rule" id="MF_00093"/>
    </source>
</evidence>
<feature type="domain" description="Peptide chain release factor" evidence="9">
    <location>
        <begin position="68"/>
        <end position="182"/>
    </location>
</feature>
<dbReference type="SMART" id="SM00937">
    <property type="entry name" value="PCRF"/>
    <property type="match status" value="1"/>
</dbReference>
<dbReference type="PANTHER" id="PTHR43804:SF7">
    <property type="entry name" value="LD18447P"/>
    <property type="match status" value="1"/>
</dbReference>
<protein>
    <recommendedName>
        <fullName evidence="7 8">Peptide chain release factor 1</fullName>
        <shortName evidence="7">RF-1</shortName>
    </recommendedName>
</protein>
<dbReference type="Pfam" id="PF03462">
    <property type="entry name" value="PCRF"/>
    <property type="match status" value="1"/>
</dbReference>
<dbReference type="NCBIfam" id="TIGR00019">
    <property type="entry name" value="prfA"/>
    <property type="match status" value="1"/>
</dbReference>
<evidence type="ECO:0000256" key="6">
    <source>
        <dbReference type="ARBA" id="ARBA00022917"/>
    </source>
</evidence>
<comment type="function">
    <text evidence="1 7">Peptide chain release factor 1 directs the termination of translation in response to the peptide chain termination codons UAG and UAA.</text>
</comment>
<accession>A0A1V6M098</accession>
<evidence type="ECO:0000256" key="3">
    <source>
        <dbReference type="ARBA" id="ARBA00010835"/>
    </source>
</evidence>
<evidence type="ECO:0000259" key="9">
    <source>
        <dbReference type="SMART" id="SM00937"/>
    </source>
</evidence>
<dbReference type="NCBIfam" id="NF001859">
    <property type="entry name" value="PRK00591.1"/>
    <property type="match status" value="1"/>
</dbReference>
<dbReference type="SUPFAM" id="SSF75620">
    <property type="entry name" value="Release factor"/>
    <property type="match status" value="1"/>
</dbReference>
<evidence type="ECO:0000313" key="10">
    <source>
        <dbReference type="EMBL" id="OQD45787.1"/>
    </source>
</evidence>
<dbReference type="EMBL" id="MJUW02000074">
    <property type="protein sequence ID" value="OQD45787.1"/>
    <property type="molecule type" value="Genomic_DNA"/>
</dbReference>
<dbReference type="HAMAP" id="MF_00093">
    <property type="entry name" value="Rel_fac_1"/>
    <property type="match status" value="1"/>
</dbReference>
<dbReference type="Gene3D" id="6.10.140.1950">
    <property type="match status" value="1"/>
</dbReference>
<comment type="caution">
    <text evidence="10">The sequence shown here is derived from an EMBL/GenBank/DDBJ whole genome shotgun (WGS) entry which is preliminary data.</text>
</comment>
<dbReference type="FunFam" id="3.30.160.20:FF:000004">
    <property type="entry name" value="Peptide chain release factor 1"/>
    <property type="match status" value="1"/>
</dbReference>
<organism evidence="10 11">
    <name type="scientific">Candidatus Brocadia sapporoensis</name>
    <dbReference type="NCBI Taxonomy" id="392547"/>
    <lineage>
        <taxon>Bacteria</taxon>
        <taxon>Pseudomonadati</taxon>
        <taxon>Planctomycetota</taxon>
        <taxon>Candidatus Brocadiia</taxon>
        <taxon>Candidatus Brocadiales</taxon>
        <taxon>Candidatus Brocadiaceae</taxon>
        <taxon>Candidatus Brocadia</taxon>
    </lineage>
</organism>
<keyword evidence="5 7" id="KW-0963">Cytoplasm</keyword>
<evidence type="ECO:0000256" key="2">
    <source>
        <dbReference type="ARBA" id="ARBA00004496"/>
    </source>
</evidence>
<dbReference type="InterPro" id="IPR000352">
    <property type="entry name" value="Pep_chain_release_fac_I"/>
</dbReference>
<evidence type="ECO:0000256" key="5">
    <source>
        <dbReference type="ARBA" id="ARBA00022490"/>
    </source>
</evidence>
<dbReference type="PANTHER" id="PTHR43804">
    <property type="entry name" value="LD18447P"/>
    <property type="match status" value="1"/>
</dbReference>
<sequence length="363" mass="41588">MNDKLLKKLERTYERYHELEKLLSDPEVIADASRYTAYIKEHGSLSKMVSKYLQLSETLTRKKETEGFLAQEGEDKELAKMALDELGVLEKQEESLFEEIKGLFVTDDKISGKNVIAEIRAGTGGEEAAIFAADLFRMYTKYAENQGWRVELFDSSETDLGGFREVTFSIEGNNVYQKLRFESGTHRVQRVPRTEASGRVHTSTATVAILPEIEEVEIDINPNDILVDTFRASGPGGQKVNKTSSAVRITHVPSGLVVKCLDEKSQHKNRAKAMRILRSRLYELYEGQKRNERDQIRRDQIGTGDRSEKIRTYNYPQNRVTDHRINFSVHNLEQVMLGYLDEIVEAIMTYYKEEQFKQLAASL</sequence>
<gene>
    <name evidence="7" type="primary">prfA</name>
    <name evidence="10" type="ORF">BIY37_06585</name>
</gene>
<comment type="subcellular location">
    <subcellularLocation>
        <location evidence="2 7">Cytoplasm</location>
    </subcellularLocation>
</comment>
<reference evidence="10 11" key="1">
    <citation type="journal article" date="2016" name="Genome Announc.">
        <title>Draft Genome Sequence of the Anaerobic Ammonium-Oxidizing Bacterium 'Candidatus Brocadia sp. 40'.</title>
        <authorList>
            <person name="Ali M."/>
            <person name="Haroon M.F."/>
            <person name="Narita Y."/>
            <person name="Zhang L."/>
            <person name="Rangel Shaw D."/>
            <person name="Okabe S."/>
            <person name="Saikaly P.E."/>
        </authorList>
    </citation>
    <scope>NUCLEOTIDE SEQUENCE [LARGE SCALE GENOMIC DNA]</scope>
    <source>
        <strain evidence="10 11">40</strain>
    </source>
</reference>
<evidence type="ECO:0000313" key="11">
    <source>
        <dbReference type="Proteomes" id="UP000242219"/>
    </source>
</evidence>
<dbReference type="RefSeq" id="WP_070067031.1">
    <property type="nucleotide sequence ID" value="NZ_MJUW02000074.1"/>
</dbReference>
<dbReference type="Gene3D" id="3.30.70.1660">
    <property type="match status" value="2"/>
</dbReference>
<evidence type="ECO:0000256" key="8">
    <source>
        <dbReference type="NCBIfam" id="TIGR00019"/>
    </source>
</evidence>